<reference evidence="2 3" key="1">
    <citation type="submission" date="2018-08" db="EMBL/GenBank/DDBJ databases">
        <title>Genetic Globetrotter - A new plasmid hitch-hiking vast phylogenetic and geographic distances.</title>
        <authorList>
            <person name="Vollmers J."/>
            <person name="Petersen J."/>
        </authorList>
    </citation>
    <scope>NUCLEOTIDE SEQUENCE [LARGE SCALE GENOMIC DNA]</scope>
    <source>
        <strain evidence="2 3">DSM 26383</strain>
    </source>
</reference>
<evidence type="ECO:0000313" key="3">
    <source>
        <dbReference type="Proteomes" id="UP000325785"/>
    </source>
</evidence>
<dbReference type="Pfam" id="PF18588">
    <property type="entry name" value="WcbI"/>
    <property type="match status" value="1"/>
</dbReference>
<dbReference type="InterPro" id="IPR041307">
    <property type="entry name" value="WcbI"/>
</dbReference>
<protein>
    <recommendedName>
        <fullName evidence="1">Polysaccharide biosynthesis enzyme WcbI domain-containing protein</fullName>
    </recommendedName>
</protein>
<feature type="domain" description="Polysaccharide biosynthesis enzyme WcbI" evidence="1">
    <location>
        <begin position="47"/>
        <end position="240"/>
    </location>
</feature>
<dbReference type="Proteomes" id="UP000325785">
    <property type="component" value="Chromosome"/>
</dbReference>
<gene>
    <name evidence="2" type="ORF">RIdsm_04062</name>
</gene>
<dbReference type="AlphaFoldDB" id="A0A5P3AJ09"/>
<organism evidence="2 3">
    <name type="scientific">Roseovarius indicus</name>
    <dbReference type="NCBI Taxonomy" id="540747"/>
    <lineage>
        <taxon>Bacteria</taxon>
        <taxon>Pseudomonadati</taxon>
        <taxon>Pseudomonadota</taxon>
        <taxon>Alphaproteobacteria</taxon>
        <taxon>Rhodobacterales</taxon>
        <taxon>Roseobacteraceae</taxon>
        <taxon>Roseovarius</taxon>
    </lineage>
</organism>
<dbReference type="EMBL" id="CP031598">
    <property type="protein sequence ID" value="QEW28235.1"/>
    <property type="molecule type" value="Genomic_DNA"/>
</dbReference>
<dbReference type="OrthoDB" id="7170754at2"/>
<evidence type="ECO:0000259" key="1">
    <source>
        <dbReference type="Pfam" id="PF18588"/>
    </source>
</evidence>
<accession>A0A5P3AJ09</accession>
<evidence type="ECO:0000313" key="2">
    <source>
        <dbReference type="EMBL" id="QEW28235.1"/>
    </source>
</evidence>
<sequence length="331" mass="37070">MSEETRGILARTAKTVLPSPVVRFLKRGAGEQTSVAPNVNRGGTYKVLLVSNCARRTYAKVLERLCPTVSVTFYDDRVAIRDRAKFLKDAAASDAVFLMPMRREAAVQDGVDESKIIDLPPFFFSGYHPDTVYMVKPDNKSFTTRFGAYHSSLCYLAHQAGLGVEDTVSLFNEQTYRDMEFFAAWQSSRENLLGAFTGAGLPIDQMFRRWARNGCFMHTVNHPHAHVFVDIAGLAATKLPVERREVDLPVPDALANGAIYPCYPEIAEANGCRGGYYFKPVQSDELMTLTEFVAMCHEAYSQFPHGSLRIRGWRPRKTKIFEDTVLGRFGG</sequence>
<proteinExistence type="predicted"/>
<name>A0A5P3AJ09_9RHOB</name>
<dbReference type="RefSeq" id="WP_143100471.1">
    <property type="nucleotide sequence ID" value="NZ_CP031598.1"/>
</dbReference>
<dbReference type="KEGG" id="rid:RIdsm_04062"/>